<gene>
    <name evidence="5" type="ORF">DBRI00130_LOCUS24393</name>
</gene>
<dbReference type="GO" id="GO:0006139">
    <property type="term" value="P:nucleobase-containing compound metabolic process"/>
    <property type="evidence" value="ECO:0007669"/>
    <property type="project" value="InterPro"/>
</dbReference>
<dbReference type="InterPro" id="IPR036397">
    <property type="entry name" value="RNaseH_sf"/>
</dbReference>
<keyword evidence="1" id="KW-0547">Nucleotide-binding</keyword>
<keyword evidence="2" id="KW-0067">ATP-binding</keyword>
<dbReference type="InterPro" id="IPR012337">
    <property type="entry name" value="RNaseH-like_sf"/>
</dbReference>
<dbReference type="Gene3D" id="3.30.420.10">
    <property type="entry name" value="Ribonuclease H-like superfamily/Ribonuclease H"/>
    <property type="match status" value="1"/>
</dbReference>
<dbReference type="SMART" id="SM00382">
    <property type="entry name" value="AAA"/>
    <property type="match status" value="1"/>
</dbReference>
<feature type="compositionally biased region" description="Basic and acidic residues" evidence="3">
    <location>
        <begin position="667"/>
        <end position="677"/>
    </location>
</feature>
<proteinExistence type="predicted"/>
<feature type="region of interest" description="Disordered" evidence="3">
    <location>
        <begin position="667"/>
        <end position="690"/>
    </location>
</feature>
<feature type="region of interest" description="Disordered" evidence="3">
    <location>
        <begin position="118"/>
        <end position="142"/>
    </location>
</feature>
<dbReference type="Pfam" id="PF19568">
    <property type="entry name" value="Spore_III_AA"/>
    <property type="match status" value="1"/>
</dbReference>
<dbReference type="InterPro" id="IPR045735">
    <property type="entry name" value="Spore_III_AA_AAA+_ATPase"/>
</dbReference>
<dbReference type="CDD" id="cd00009">
    <property type="entry name" value="AAA"/>
    <property type="match status" value="1"/>
</dbReference>
<dbReference type="SUPFAM" id="SSF52540">
    <property type="entry name" value="P-loop containing nucleoside triphosphate hydrolases"/>
    <property type="match status" value="1"/>
</dbReference>
<reference evidence="5" key="1">
    <citation type="submission" date="2021-01" db="EMBL/GenBank/DDBJ databases">
        <authorList>
            <person name="Corre E."/>
            <person name="Pelletier E."/>
            <person name="Niang G."/>
            <person name="Scheremetjew M."/>
            <person name="Finn R."/>
            <person name="Kale V."/>
            <person name="Holt S."/>
            <person name="Cochrane G."/>
            <person name="Meng A."/>
            <person name="Brown T."/>
            <person name="Cohen L."/>
        </authorList>
    </citation>
    <scope>NUCLEOTIDE SEQUENCE</scope>
    <source>
        <strain evidence="5">GSO104</strain>
    </source>
</reference>
<evidence type="ECO:0000256" key="3">
    <source>
        <dbReference type="SAM" id="MobiDB-lite"/>
    </source>
</evidence>
<evidence type="ECO:0000256" key="1">
    <source>
        <dbReference type="ARBA" id="ARBA00022741"/>
    </source>
</evidence>
<evidence type="ECO:0000256" key="2">
    <source>
        <dbReference type="ARBA" id="ARBA00022840"/>
    </source>
</evidence>
<protein>
    <recommendedName>
        <fullName evidence="4">AAA+ ATPase domain-containing protein</fullName>
    </recommendedName>
</protein>
<feature type="domain" description="AAA+ ATPase" evidence="4">
    <location>
        <begin position="530"/>
        <end position="708"/>
    </location>
</feature>
<dbReference type="Pfam" id="PF01612">
    <property type="entry name" value="DNA_pol_A_exo1"/>
    <property type="match status" value="1"/>
</dbReference>
<dbReference type="GO" id="GO:0008408">
    <property type="term" value="F:3'-5' exonuclease activity"/>
    <property type="evidence" value="ECO:0007669"/>
    <property type="project" value="InterPro"/>
</dbReference>
<sequence>MYVTVCCLESKFQAGNWPQTKTKLKQKIKNILDKSKLHETKMAKKQHPSKEGMTAGWIIHNMMLSGLCVVEGKLLLWYHYKIQEFVGSLPKEIVKEATAAIAKLQPVVLSQQNEVFDSTKSGTSTPSLPKSGTSIPTPTTEQSSTWVIENTGMQIKYVQTKANLKKCLSSNEILNGTGEGLCAIDCEGVPDSLDLIQIATLPQQAGSLITIYVIDCTMIGIELVCNSILPLLQSNHIIKLIHDLHMDMVALSSAGLEGFNCILDTQLAAEDFTGNPFVGMNALLKMFGAPEHPLKNKMQQIMKSNTNVWSKRPLLKSYIEYAALDAGLLLDVMSKLHAHYGDEGISIIMTASMARAEFAIKYNGKRSICFDIENEYAIASSELIEVFHPESAMKNEPLKSKCEVKDLIDLLPADLTHELVQEGTDIPTYMAEYALIDINLDVGRRACCWMGDDRVFLSQDENRLVTMEEIDDIVSKLGGFGSDNRAGLEQKLHRISGMCNRNGEVIGLSMRVGRWFEGNAAMLVDFLLGSDKSILILGEPGSGKTTIVRDAVSVLASRHNVCVVDTSNEIAGDGNIPHPCIGDARRMMVPSLDAQSNVMVECVQNHTPHVMVIDEIGRPREVEAARTVKQRGVRIIASAHGDLRKLLKNKELRGLVGGVETVTLGDKAAKEEAERRSNGGANGQFSKTKAQRMGEPTFDIIVEVRRGEKHEWRITRDAKTAVDAILDGQKYKVESRTRDPQLSIIMFDFAEL</sequence>
<dbReference type="InterPro" id="IPR002562">
    <property type="entry name" value="3'-5'_exonuclease_dom"/>
</dbReference>
<dbReference type="EMBL" id="HBNS01031097">
    <property type="protein sequence ID" value="CAE4625279.1"/>
    <property type="molecule type" value="Transcribed_RNA"/>
</dbReference>
<evidence type="ECO:0000313" key="5">
    <source>
        <dbReference type="EMBL" id="CAE4625279.1"/>
    </source>
</evidence>
<dbReference type="PANTHER" id="PTHR20953:SF3">
    <property type="entry name" value="P-LOOP CONTAINING NUCLEOSIDE TRIPHOSPHATE HYDROLASES SUPERFAMILY PROTEIN"/>
    <property type="match status" value="1"/>
</dbReference>
<dbReference type="InterPro" id="IPR027417">
    <property type="entry name" value="P-loop_NTPase"/>
</dbReference>
<dbReference type="PANTHER" id="PTHR20953">
    <property type="entry name" value="KINASE-RELATED"/>
    <property type="match status" value="1"/>
</dbReference>
<accession>A0A7S4RWM3</accession>
<dbReference type="Gene3D" id="3.40.50.300">
    <property type="entry name" value="P-loop containing nucleotide triphosphate hydrolases"/>
    <property type="match status" value="1"/>
</dbReference>
<dbReference type="GO" id="GO:0005524">
    <property type="term" value="F:ATP binding"/>
    <property type="evidence" value="ECO:0007669"/>
    <property type="project" value="UniProtKB-KW"/>
</dbReference>
<name>A0A7S4RWM3_9STRA</name>
<evidence type="ECO:0000259" key="4">
    <source>
        <dbReference type="SMART" id="SM00382"/>
    </source>
</evidence>
<dbReference type="InterPro" id="IPR003593">
    <property type="entry name" value="AAA+_ATPase"/>
</dbReference>
<dbReference type="SUPFAM" id="SSF53098">
    <property type="entry name" value="Ribonuclease H-like"/>
    <property type="match status" value="1"/>
</dbReference>
<dbReference type="AlphaFoldDB" id="A0A7S4RWM3"/>
<organism evidence="5">
    <name type="scientific">Ditylum brightwellii</name>
    <dbReference type="NCBI Taxonomy" id="49249"/>
    <lineage>
        <taxon>Eukaryota</taxon>
        <taxon>Sar</taxon>
        <taxon>Stramenopiles</taxon>
        <taxon>Ochrophyta</taxon>
        <taxon>Bacillariophyta</taxon>
        <taxon>Mediophyceae</taxon>
        <taxon>Lithodesmiophycidae</taxon>
        <taxon>Lithodesmiales</taxon>
        <taxon>Lithodesmiaceae</taxon>
        <taxon>Ditylum</taxon>
    </lineage>
</organism>
<dbReference type="GO" id="GO:0003676">
    <property type="term" value="F:nucleic acid binding"/>
    <property type="evidence" value="ECO:0007669"/>
    <property type="project" value="InterPro"/>
</dbReference>